<comment type="caution">
    <text evidence="3">The sequence shown here is derived from an EMBL/GenBank/DDBJ whole genome shotgun (WGS) entry which is preliminary data.</text>
</comment>
<keyword evidence="2" id="KW-0812">Transmembrane</keyword>
<keyword evidence="2" id="KW-0472">Membrane</keyword>
<gene>
    <name evidence="3" type="ORF">U3653_25310</name>
</gene>
<reference evidence="3 4" key="1">
    <citation type="submission" date="2023-12" db="EMBL/GenBank/DDBJ databases">
        <title>novel species in genus Nocarida.</title>
        <authorList>
            <person name="Li Z."/>
        </authorList>
    </citation>
    <scope>NUCLEOTIDE SEQUENCE [LARGE SCALE GENOMIC DNA]</scope>
    <source>
        <strain evidence="3 4">CDC186</strain>
    </source>
</reference>
<dbReference type="Proteomes" id="UP001348098">
    <property type="component" value="Unassembled WGS sequence"/>
</dbReference>
<protein>
    <submittedName>
        <fullName evidence="3">Uncharacterized protein</fullName>
    </submittedName>
</protein>
<evidence type="ECO:0000313" key="4">
    <source>
        <dbReference type="Proteomes" id="UP001348098"/>
    </source>
</evidence>
<evidence type="ECO:0000256" key="2">
    <source>
        <dbReference type="SAM" id="Phobius"/>
    </source>
</evidence>
<evidence type="ECO:0000313" key="3">
    <source>
        <dbReference type="EMBL" id="MEB3513357.1"/>
    </source>
</evidence>
<dbReference type="RefSeq" id="WP_195082518.1">
    <property type="nucleotide sequence ID" value="NZ_JAYESH010000017.1"/>
</dbReference>
<keyword evidence="2" id="KW-1133">Transmembrane helix</keyword>
<sequence length="254" mass="25545">MVERTVLPAAGLARVLGMLALLAGVVAMHSAVFGLPGHTAGAHTALAPTSVAAPGGPTVAASAAGHASGSPHRHATLPPTGNAAIDHNPLPPHTDDAATAHDPLPPRNPPSATHNATTAHNALPPHGPQAPAGTAATARDPLPPQARAHRDNQEVSGAPMATSGDSSPQAVWATVTAKISPCADGGCDGAHSALHGCVFILVASIASAALVLLLRLAVDRPGGGAARPRHWRARRERPPPWTVLTLAELAILRI</sequence>
<evidence type="ECO:0000256" key="1">
    <source>
        <dbReference type="SAM" id="MobiDB-lite"/>
    </source>
</evidence>
<proteinExistence type="predicted"/>
<dbReference type="EMBL" id="JAYKYQ010000011">
    <property type="protein sequence ID" value="MEB3513357.1"/>
    <property type="molecule type" value="Genomic_DNA"/>
</dbReference>
<feature type="transmembrane region" description="Helical" evidence="2">
    <location>
        <begin position="198"/>
        <end position="218"/>
    </location>
</feature>
<feature type="compositionally biased region" description="Low complexity" evidence="1">
    <location>
        <begin position="60"/>
        <end position="70"/>
    </location>
</feature>
<accession>A0ABU6B0V1</accession>
<feature type="compositionally biased region" description="Low complexity" evidence="1">
    <location>
        <begin position="112"/>
        <end position="140"/>
    </location>
</feature>
<feature type="region of interest" description="Disordered" evidence="1">
    <location>
        <begin position="57"/>
        <end position="169"/>
    </location>
</feature>
<keyword evidence="4" id="KW-1185">Reference proteome</keyword>
<organism evidence="3 4">
    <name type="scientific">Nocardia implantans</name>
    <dbReference type="NCBI Taxonomy" id="3108168"/>
    <lineage>
        <taxon>Bacteria</taxon>
        <taxon>Bacillati</taxon>
        <taxon>Actinomycetota</taxon>
        <taxon>Actinomycetes</taxon>
        <taxon>Mycobacteriales</taxon>
        <taxon>Nocardiaceae</taxon>
        <taxon>Nocardia</taxon>
    </lineage>
</organism>
<name>A0ABU6B0V1_9NOCA</name>